<dbReference type="Proteomes" id="UP001220964">
    <property type="component" value="Unassembled WGS sequence"/>
</dbReference>
<feature type="chain" id="PRO_5042180320" description="Lipoprotein" evidence="1">
    <location>
        <begin position="18"/>
        <end position="69"/>
    </location>
</feature>
<evidence type="ECO:0000313" key="2">
    <source>
        <dbReference type="EMBL" id="MDF0600587.1"/>
    </source>
</evidence>
<dbReference type="EMBL" id="JARGYC010000015">
    <property type="protein sequence ID" value="MDF0600587.1"/>
    <property type="molecule type" value="Genomic_DNA"/>
</dbReference>
<keyword evidence="1" id="KW-0732">Signal</keyword>
<accession>A0AAE3NU30</accession>
<comment type="caution">
    <text evidence="2">The sequence shown here is derived from an EMBL/GenBank/DDBJ whole genome shotgun (WGS) entry which is preliminary data.</text>
</comment>
<reference evidence="2" key="1">
    <citation type="submission" date="2023-03" db="EMBL/GenBank/DDBJ databases">
        <title>Multiphase analysis and comparison of six strains from genera Psychromarinibacter, Lutimaribacter, and Maritimibacter, including a novel species: Psychromarinibacter sediminicola sp. nov.</title>
        <authorList>
            <person name="Wang Y.-H."/>
            <person name="Ye M.-Q."/>
            <person name="Du Z.-J."/>
        </authorList>
    </citation>
    <scope>NUCLEOTIDE SEQUENCE</scope>
    <source>
        <strain evidence="2">C21-152</strain>
    </source>
</reference>
<name>A0AAE3NU30_9RHOB</name>
<feature type="signal peptide" evidence="1">
    <location>
        <begin position="1"/>
        <end position="17"/>
    </location>
</feature>
<keyword evidence="3" id="KW-1185">Reference proteome</keyword>
<dbReference type="PROSITE" id="PS51257">
    <property type="entry name" value="PROKAR_LIPOPROTEIN"/>
    <property type="match status" value="1"/>
</dbReference>
<dbReference type="RefSeq" id="WP_275566731.1">
    <property type="nucleotide sequence ID" value="NZ_JARGYC010000015.1"/>
</dbReference>
<protein>
    <recommendedName>
        <fullName evidence="4">Lipoprotein</fullName>
    </recommendedName>
</protein>
<evidence type="ECO:0008006" key="4">
    <source>
        <dbReference type="Google" id="ProtNLM"/>
    </source>
</evidence>
<dbReference type="AlphaFoldDB" id="A0AAE3NU30"/>
<sequence length="69" mass="6752">MRIRLFAFLAVAAAGLAGCGQTPLEQGIFGAGSGAGAFALTGADPVTGAVIGAAGNMAYCRYVKGANCR</sequence>
<gene>
    <name evidence="2" type="ORF">P1J78_07590</name>
</gene>
<organism evidence="2 3">
    <name type="scientific">Psychromarinibacter sediminicola</name>
    <dbReference type="NCBI Taxonomy" id="3033385"/>
    <lineage>
        <taxon>Bacteria</taxon>
        <taxon>Pseudomonadati</taxon>
        <taxon>Pseudomonadota</taxon>
        <taxon>Alphaproteobacteria</taxon>
        <taxon>Rhodobacterales</taxon>
        <taxon>Paracoccaceae</taxon>
        <taxon>Psychromarinibacter</taxon>
    </lineage>
</organism>
<proteinExistence type="predicted"/>
<evidence type="ECO:0000313" key="3">
    <source>
        <dbReference type="Proteomes" id="UP001220964"/>
    </source>
</evidence>
<evidence type="ECO:0000256" key="1">
    <source>
        <dbReference type="SAM" id="SignalP"/>
    </source>
</evidence>